<dbReference type="Proteomes" id="UP000547458">
    <property type="component" value="Unassembled WGS sequence"/>
</dbReference>
<comment type="caution">
    <text evidence="3">The sequence shown here is derived from an EMBL/GenBank/DDBJ whole genome shotgun (WGS) entry which is preliminary data.</text>
</comment>
<evidence type="ECO:0000313" key="4">
    <source>
        <dbReference type="Proteomes" id="UP000547458"/>
    </source>
</evidence>
<reference evidence="3 4" key="1">
    <citation type="submission" date="2020-03" db="EMBL/GenBank/DDBJ databases">
        <title>Sequencing the genomes of 1000 actinobacteria strains.</title>
        <authorList>
            <person name="Klenk H.-P."/>
        </authorList>
    </citation>
    <scope>NUCLEOTIDE SEQUENCE [LARGE SCALE GENOMIC DNA]</scope>
    <source>
        <strain evidence="3 4">DSM 16403</strain>
    </source>
</reference>
<dbReference type="AlphaFoldDB" id="A0A846RVA8"/>
<keyword evidence="4" id="KW-1185">Reference proteome</keyword>
<dbReference type="InterPro" id="IPR018253">
    <property type="entry name" value="DnaJ_domain_CS"/>
</dbReference>
<dbReference type="InterPro" id="IPR052276">
    <property type="entry name" value="Diphthamide-biosynth_chaperone"/>
</dbReference>
<dbReference type="PRINTS" id="PR00625">
    <property type="entry name" value="JDOMAIN"/>
</dbReference>
<evidence type="ECO:0000256" key="1">
    <source>
        <dbReference type="SAM" id="MobiDB-lite"/>
    </source>
</evidence>
<sequence>MAAPEPTLYSVLGLTRGATAKQIKDAYRKAARSAHPDSGGSAELFHDVAVAYETLIDPDRRRRYDRTLGHIDPLPNARTAQPRRKPAGPEPVRDEFSQAPRYEPPYGAANGGLPLTVASQQVHGLARQPGVLKKFRSGSASRYDGERATARLIESTLLQGFPAARLVNGLSFGGGVETGHAVLAGYRIAVIDSLIAPPGNYSWDGRQLRHRGRRTGDVRIIDTVRQIQETFPECNVRGWLVLHGRQNNPFEPIIDYPPSLDRSGLAMVHVSNPGTLLREVKRFLSEGPQANTVQVPVLARLLSAAGR</sequence>
<dbReference type="SUPFAM" id="SSF46565">
    <property type="entry name" value="Chaperone J-domain"/>
    <property type="match status" value="1"/>
</dbReference>
<name>A0A846RVA8_9MICC</name>
<organism evidence="3 4">
    <name type="scientific">Arthrobacter pigmenti</name>
    <dbReference type="NCBI Taxonomy" id="271432"/>
    <lineage>
        <taxon>Bacteria</taxon>
        <taxon>Bacillati</taxon>
        <taxon>Actinomycetota</taxon>
        <taxon>Actinomycetes</taxon>
        <taxon>Micrococcales</taxon>
        <taxon>Micrococcaceae</taxon>
        <taxon>Arthrobacter</taxon>
    </lineage>
</organism>
<dbReference type="EMBL" id="JAATJL010000001">
    <property type="protein sequence ID" value="NJC22956.1"/>
    <property type="molecule type" value="Genomic_DNA"/>
</dbReference>
<dbReference type="RefSeq" id="WP_167993817.1">
    <property type="nucleotide sequence ID" value="NZ_JAATJL010000001.1"/>
</dbReference>
<dbReference type="PROSITE" id="PS00636">
    <property type="entry name" value="DNAJ_1"/>
    <property type="match status" value="1"/>
</dbReference>
<feature type="region of interest" description="Disordered" evidence="1">
    <location>
        <begin position="68"/>
        <end position="103"/>
    </location>
</feature>
<feature type="domain" description="J" evidence="2">
    <location>
        <begin position="7"/>
        <end position="68"/>
    </location>
</feature>
<accession>A0A846RVA8</accession>
<dbReference type="CDD" id="cd06257">
    <property type="entry name" value="DnaJ"/>
    <property type="match status" value="1"/>
</dbReference>
<dbReference type="Pfam" id="PF00226">
    <property type="entry name" value="DnaJ"/>
    <property type="match status" value="1"/>
</dbReference>
<protein>
    <recommendedName>
        <fullName evidence="2">J domain-containing protein</fullName>
    </recommendedName>
</protein>
<dbReference type="InterPro" id="IPR036869">
    <property type="entry name" value="J_dom_sf"/>
</dbReference>
<evidence type="ECO:0000259" key="2">
    <source>
        <dbReference type="PROSITE" id="PS50076"/>
    </source>
</evidence>
<dbReference type="PANTHER" id="PTHR44240:SF10">
    <property type="entry name" value="J DOMAIN-CONTAINING PROTEIN"/>
    <property type="match status" value="1"/>
</dbReference>
<gene>
    <name evidence="3" type="ORF">BJ994_002032</name>
</gene>
<dbReference type="SMART" id="SM00271">
    <property type="entry name" value="DnaJ"/>
    <property type="match status" value="1"/>
</dbReference>
<proteinExistence type="predicted"/>
<dbReference type="PANTHER" id="PTHR44240">
    <property type="entry name" value="DNAJ DOMAIN (PROKARYOTIC HEAT SHOCK PROTEIN)-RELATED"/>
    <property type="match status" value="1"/>
</dbReference>
<evidence type="ECO:0000313" key="3">
    <source>
        <dbReference type="EMBL" id="NJC22956.1"/>
    </source>
</evidence>
<dbReference type="Gene3D" id="1.10.287.110">
    <property type="entry name" value="DnaJ domain"/>
    <property type="match status" value="1"/>
</dbReference>
<dbReference type="InterPro" id="IPR001623">
    <property type="entry name" value="DnaJ_domain"/>
</dbReference>
<dbReference type="PROSITE" id="PS50076">
    <property type="entry name" value="DNAJ_2"/>
    <property type="match status" value="1"/>
</dbReference>